<dbReference type="OrthoDB" id="1262810at2759"/>
<dbReference type="PROSITE" id="PS00389">
    <property type="entry name" value="ATPASE_DELTA"/>
    <property type="match status" value="1"/>
</dbReference>
<dbReference type="GO" id="GO:0045259">
    <property type="term" value="C:proton-transporting ATP synthase complex"/>
    <property type="evidence" value="ECO:0007669"/>
    <property type="project" value="EnsemblFungi"/>
</dbReference>
<evidence type="ECO:0000313" key="10">
    <source>
        <dbReference type="Proteomes" id="UP000053447"/>
    </source>
</evidence>
<keyword evidence="8" id="KW-0066">ATP synthesis</keyword>
<dbReference type="GO" id="GO:0005743">
    <property type="term" value="C:mitochondrial inner membrane"/>
    <property type="evidence" value="ECO:0007669"/>
    <property type="project" value="EnsemblFungi"/>
</dbReference>
<comment type="caution">
    <text evidence="9">The sequence shown here is derived from an EMBL/GenBank/DDBJ whole genome shotgun (WGS) entry which is preliminary data.</text>
</comment>
<dbReference type="EMBL" id="LFWA01000019">
    <property type="protein sequence ID" value="KTW26058.1"/>
    <property type="molecule type" value="Genomic_DNA"/>
</dbReference>
<dbReference type="InterPro" id="IPR026015">
    <property type="entry name" value="ATP_synth_OSCP/delta_N_sf"/>
</dbReference>
<evidence type="ECO:0000256" key="1">
    <source>
        <dbReference type="ARBA" id="ARBA00004370"/>
    </source>
</evidence>
<gene>
    <name evidence="9" type="ORF">T551_03630</name>
</gene>
<evidence type="ECO:0000256" key="3">
    <source>
        <dbReference type="ARBA" id="ARBA00014723"/>
    </source>
</evidence>
<evidence type="ECO:0000256" key="5">
    <source>
        <dbReference type="ARBA" id="ARBA00022781"/>
    </source>
</evidence>
<dbReference type="Proteomes" id="UP000053447">
    <property type="component" value="Unassembled WGS sequence"/>
</dbReference>
<evidence type="ECO:0000313" key="9">
    <source>
        <dbReference type="EMBL" id="KTW26058.1"/>
    </source>
</evidence>
<dbReference type="Pfam" id="PF00213">
    <property type="entry name" value="OSCP"/>
    <property type="match status" value="1"/>
</dbReference>
<evidence type="ECO:0000256" key="6">
    <source>
        <dbReference type="ARBA" id="ARBA00023065"/>
    </source>
</evidence>
<keyword evidence="5" id="KW-0375">Hydrogen ion transport</keyword>
<protein>
    <recommendedName>
        <fullName evidence="3">ATP synthase subunit 5, mitochondrial</fullName>
    </recommendedName>
</protein>
<dbReference type="NCBIfam" id="TIGR01145">
    <property type="entry name" value="ATP_synt_delta"/>
    <property type="match status" value="1"/>
</dbReference>
<keyword evidence="6" id="KW-0406">Ion transport</keyword>
<comment type="subcellular location">
    <subcellularLocation>
        <location evidence="1">Membrane</location>
    </subcellularLocation>
</comment>
<dbReference type="Gene3D" id="1.10.520.20">
    <property type="entry name" value="N-terminal domain of the delta subunit of the F1F0-ATP synthase"/>
    <property type="match status" value="1"/>
</dbReference>
<sequence>MSVRMLGIARRVFKMKSFFLQTYATITATTRIKAPIELHGIDGTYATALYNAAMKNASLEKTEKQLSSLCSIINRDPKLSMVLNNPSLSFKDRSVIAEVLAKSLGNDKLIFNFLEIVAEKNRLNLIKDIVKKFSYLMSAKKGEIEVIVTSVSPLDSQSLSRLESAISKSKHAGPGRKLKMINKINENIIGGIIVEIGNYTVDLSVAHKILKLNKALTGDNILYFFF</sequence>
<evidence type="ECO:0000256" key="8">
    <source>
        <dbReference type="ARBA" id="ARBA00023310"/>
    </source>
</evidence>
<evidence type="ECO:0000256" key="7">
    <source>
        <dbReference type="ARBA" id="ARBA00023136"/>
    </source>
</evidence>
<organism evidence="9 10">
    <name type="scientific">Pneumocystis jirovecii (strain RU7)</name>
    <name type="common">Human pneumocystis pneumonia agent</name>
    <dbReference type="NCBI Taxonomy" id="1408657"/>
    <lineage>
        <taxon>Eukaryota</taxon>
        <taxon>Fungi</taxon>
        <taxon>Dikarya</taxon>
        <taxon>Ascomycota</taxon>
        <taxon>Taphrinomycotina</taxon>
        <taxon>Pneumocystomycetes</taxon>
        <taxon>Pneumocystaceae</taxon>
        <taxon>Pneumocystis</taxon>
    </lineage>
</organism>
<dbReference type="STRING" id="1408657.A0A0W4ZCI3"/>
<dbReference type="InterPro" id="IPR020781">
    <property type="entry name" value="ATPase_OSCP/d_CS"/>
</dbReference>
<dbReference type="PRINTS" id="PR00125">
    <property type="entry name" value="ATPASEDELTA"/>
</dbReference>
<keyword evidence="7" id="KW-0472">Membrane</keyword>
<reference evidence="10" key="1">
    <citation type="journal article" date="2016" name="Nat. Commun.">
        <title>Genome analysis of three Pneumocystis species reveals adaptation mechanisms to life exclusively in mammalian hosts.</title>
        <authorList>
            <person name="Ma L."/>
            <person name="Chen Z."/>
            <person name="Huang D.W."/>
            <person name="Kutty G."/>
            <person name="Ishihara M."/>
            <person name="Wang H."/>
            <person name="Abouelleil A."/>
            <person name="Bishop L."/>
            <person name="Davey E."/>
            <person name="Deng R."/>
            <person name="Deng X."/>
            <person name="Fan L."/>
            <person name="Fantoni G."/>
            <person name="Fitzgerald M."/>
            <person name="Gogineni E."/>
            <person name="Goldberg J.M."/>
            <person name="Handley G."/>
            <person name="Hu X."/>
            <person name="Huber C."/>
            <person name="Jiao X."/>
            <person name="Jones K."/>
            <person name="Levin J.Z."/>
            <person name="Liu Y."/>
            <person name="Macdonald P."/>
            <person name="Melnikov A."/>
            <person name="Raley C."/>
            <person name="Sassi M."/>
            <person name="Sherman B.T."/>
            <person name="Song X."/>
            <person name="Sykes S."/>
            <person name="Tran B."/>
            <person name="Walsh L."/>
            <person name="Xia Y."/>
            <person name="Yang J."/>
            <person name="Young S."/>
            <person name="Zeng Q."/>
            <person name="Zheng X."/>
            <person name="Stephens R."/>
            <person name="Nusbaum C."/>
            <person name="Birren B.W."/>
            <person name="Azadi P."/>
            <person name="Lempicki R.A."/>
            <person name="Cuomo C.A."/>
            <person name="Kovacs J.A."/>
        </authorList>
    </citation>
    <scope>NUCLEOTIDE SEQUENCE [LARGE SCALE GENOMIC DNA]</scope>
    <source>
        <strain evidence="10">RU7</strain>
    </source>
</reference>
<dbReference type="GO" id="GO:0046933">
    <property type="term" value="F:proton-transporting ATP synthase activity, rotational mechanism"/>
    <property type="evidence" value="ECO:0007669"/>
    <property type="project" value="EnsemblFungi"/>
</dbReference>
<evidence type="ECO:0000256" key="2">
    <source>
        <dbReference type="ARBA" id="ARBA00007046"/>
    </source>
</evidence>
<dbReference type="RefSeq" id="XP_018227903.1">
    <property type="nucleotide sequence ID" value="XM_018375893.1"/>
</dbReference>
<accession>A0A0W4ZCI3</accession>
<keyword evidence="10" id="KW-1185">Reference proteome</keyword>
<keyword evidence="4" id="KW-0813">Transport</keyword>
<dbReference type="PANTHER" id="PTHR11910">
    <property type="entry name" value="ATP SYNTHASE DELTA CHAIN"/>
    <property type="match status" value="1"/>
</dbReference>
<dbReference type="VEuPathDB" id="FungiDB:T551_03630"/>
<name>A0A0W4ZCI3_PNEJ7</name>
<comment type="similarity">
    <text evidence="2">Belongs to the ATPase delta chain family.</text>
</comment>
<dbReference type="HAMAP" id="MF_01416">
    <property type="entry name" value="ATP_synth_delta_bact"/>
    <property type="match status" value="1"/>
</dbReference>
<dbReference type="SUPFAM" id="SSF47928">
    <property type="entry name" value="N-terminal domain of the delta subunit of the F1F0-ATP synthase"/>
    <property type="match status" value="1"/>
</dbReference>
<dbReference type="InterPro" id="IPR000711">
    <property type="entry name" value="ATPase_OSCP/dsu"/>
</dbReference>
<dbReference type="eggNOG" id="KOG1662">
    <property type="taxonomic scope" value="Eukaryota"/>
</dbReference>
<proteinExistence type="inferred from homology"/>
<dbReference type="GeneID" id="28942148"/>
<evidence type="ECO:0000256" key="4">
    <source>
        <dbReference type="ARBA" id="ARBA00022448"/>
    </source>
</evidence>
<dbReference type="AlphaFoldDB" id="A0A0W4ZCI3"/>